<evidence type="ECO:0000256" key="1">
    <source>
        <dbReference type="ARBA" id="ARBA00022723"/>
    </source>
</evidence>
<dbReference type="PROSITE" id="PS50297">
    <property type="entry name" value="ANK_REP_REGION"/>
    <property type="match status" value="9"/>
</dbReference>
<dbReference type="PANTHER" id="PTHR24198">
    <property type="entry name" value="ANKYRIN REPEAT AND PROTEIN KINASE DOMAIN-CONTAINING PROTEIN"/>
    <property type="match status" value="1"/>
</dbReference>
<dbReference type="PROSITE" id="PS50097">
    <property type="entry name" value="BTB"/>
    <property type="match status" value="1"/>
</dbReference>
<evidence type="ECO:0000259" key="10">
    <source>
        <dbReference type="PROSITE" id="PS50178"/>
    </source>
</evidence>
<dbReference type="PROSITE" id="PS50088">
    <property type="entry name" value="ANK_REPEAT"/>
    <property type="match status" value="9"/>
</dbReference>
<dbReference type="Pfam" id="PF01363">
    <property type="entry name" value="FYVE"/>
    <property type="match status" value="1"/>
</dbReference>
<feature type="repeat" description="ANK" evidence="6">
    <location>
        <begin position="693"/>
        <end position="725"/>
    </location>
</feature>
<name>A0A0M0JF31_9EUKA</name>
<dbReference type="Gene3D" id="3.30.710.10">
    <property type="entry name" value="Potassium Channel Kv1.1, Chain A"/>
    <property type="match status" value="1"/>
</dbReference>
<evidence type="ECO:0000313" key="11">
    <source>
        <dbReference type="EMBL" id="KOO24853.1"/>
    </source>
</evidence>
<feature type="compositionally biased region" description="Low complexity" evidence="8">
    <location>
        <begin position="69"/>
        <end position="79"/>
    </location>
</feature>
<dbReference type="SMART" id="SM00064">
    <property type="entry name" value="FYVE"/>
    <property type="match status" value="1"/>
</dbReference>
<dbReference type="Gene3D" id="3.30.40.10">
    <property type="entry name" value="Zinc/RING finger domain, C3HC4 (zinc finger)"/>
    <property type="match status" value="1"/>
</dbReference>
<sequence>MSNPFATSSSPQGGAVKLDRNPFEDDDDDPFDNVNPFTDAAPRKAAVPVLAPPAPIPAPLPVAPPSTTPTPAAQKVNPFAAPPAVAPPPAPPSNRGADPATAAAGKPNPFAGTTSASPPASAPPPAKPAAPAPPKAPAPIEFGEPSFASDMTLGCAGLLTSGRHADLSFELPARKLRAHRCILEARCGAPFVQALEAGALGTATLEAGLLRVTCTVEVLGAPSGQSLAALLKYMYTEKFEPESLTGHGGAVALLRLVRRCEASGSSPALERLRALCENELAAAIVPETVVSNAHEAADLGASQLLRYCLQSMVLDFQKLAASGQLASLRTELAASLLLMRTAAPIQDALIHNRADVAEFILTKPPAALSAVLSALDDLGRTPLEVALSLDDLTNAKLLLSKGADVNAMASGGDAPLIHSACYAGALHDPRKSDLTIQKMSLLLEYKASVDAMNKRGESALDVALFNGGPSVVGLLLRNHAKSKMSTSEGGCLLHAASTLGRADVLETALGCLSVIGVNLNQQDKNRDTPLHIAASKGDAALVAPLLKSKANTELQNEDGSTPLGIAVRQGDLPLTSLLLDAGADRNAEWIRGVDVTPLIVLAAEISNEVTKALVNAGADLNRADSVGRTALEIAVFRRELELAELLVRKGAKPTTRKDPNGNTSLHVAVTNQDEGLVRLLVTHRAELSEQNRQGQTPLIIGAETGQEGVVELLLHSGAPLHLCDASNRSALERALENGHLKVLQILLQQSIVDVNGITKRGSSLLHLAAELGDEMRVTFLLSMSAQVDVLNPNGETPLHWACSLGHVAAVRALVQYGANTMLHEKVQGLTPLHAACGSRGNPAVLALLIQRCEMMGWQNQPQKCNLLDANKNTPLHTSAKLARHALKYVPILLEHGANPSLQNGKGQTVLHLLAERAVREMQEISAVQGGSPRIGGLAEDAAAASFDADDADGEPAGPLQVTRLVSLLAEIPNKDLVALLDAQETETGNTALHIAAFGGCVPLAVQLVGLCASVALPNKDGFSPLDSSFRDPDDPTQSLSTLLLTKITKPASWTPDKMCNACQICKLPFSKTDPKRARKHHCRHCGRCVCSECTPKKMAIPKFGSNAQERVCLVCERVLQIRPREGSVSSN</sequence>
<evidence type="ECO:0000256" key="4">
    <source>
        <dbReference type="ARBA" id="ARBA00022833"/>
    </source>
</evidence>
<dbReference type="InterPro" id="IPR017455">
    <property type="entry name" value="Znf_FYVE-rel"/>
</dbReference>
<feature type="repeat" description="ANK" evidence="6">
    <location>
        <begin position="870"/>
        <end position="904"/>
    </location>
</feature>
<evidence type="ECO:0000256" key="8">
    <source>
        <dbReference type="SAM" id="MobiDB-lite"/>
    </source>
</evidence>
<evidence type="ECO:0000256" key="5">
    <source>
        <dbReference type="ARBA" id="ARBA00023043"/>
    </source>
</evidence>
<dbReference type="Pfam" id="PF00023">
    <property type="entry name" value="Ank"/>
    <property type="match status" value="1"/>
</dbReference>
<dbReference type="Proteomes" id="UP000037460">
    <property type="component" value="Unassembled WGS sequence"/>
</dbReference>
<evidence type="ECO:0000259" key="9">
    <source>
        <dbReference type="PROSITE" id="PS50097"/>
    </source>
</evidence>
<feature type="domain" description="FYVE-type" evidence="10">
    <location>
        <begin position="1056"/>
        <end position="1120"/>
    </location>
</feature>
<dbReference type="SUPFAM" id="SSF57903">
    <property type="entry name" value="FYVE/PHD zinc finger"/>
    <property type="match status" value="1"/>
</dbReference>
<dbReference type="EMBL" id="JWZX01003045">
    <property type="protein sequence ID" value="KOO24853.1"/>
    <property type="molecule type" value="Genomic_DNA"/>
</dbReference>
<dbReference type="OrthoDB" id="10250315at2759"/>
<evidence type="ECO:0000256" key="3">
    <source>
        <dbReference type="ARBA" id="ARBA00022771"/>
    </source>
</evidence>
<dbReference type="InterPro" id="IPR011011">
    <property type="entry name" value="Znf_FYVE_PHD"/>
</dbReference>
<feature type="repeat" description="ANK" evidence="6">
    <location>
        <begin position="626"/>
        <end position="658"/>
    </location>
</feature>
<feature type="domain" description="BTB" evidence="9">
    <location>
        <begin position="165"/>
        <end position="243"/>
    </location>
</feature>
<dbReference type="InterPro" id="IPR013083">
    <property type="entry name" value="Znf_RING/FYVE/PHD"/>
</dbReference>
<evidence type="ECO:0000256" key="7">
    <source>
        <dbReference type="PROSITE-ProRule" id="PRU00091"/>
    </source>
</evidence>
<evidence type="ECO:0000313" key="12">
    <source>
        <dbReference type="Proteomes" id="UP000037460"/>
    </source>
</evidence>
<dbReference type="SUPFAM" id="SSF48403">
    <property type="entry name" value="Ankyrin repeat"/>
    <property type="match status" value="2"/>
</dbReference>
<keyword evidence="3 7" id="KW-0863">Zinc-finger</keyword>
<dbReference type="InterPro" id="IPR000210">
    <property type="entry name" value="BTB/POZ_dom"/>
</dbReference>
<feature type="repeat" description="ANK" evidence="6">
    <location>
        <begin position="760"/>
        <end position="792"/>
    </location>
</feature>
<keyword evidence="1" id="KW-0479">Metal-binding</keyword>
<dbReference type="SMART" id="SM00248">
    <property type="entry name" value="ANK"/>
    <property type="match status" value="15"/>
</dbReference>
<dbReference type="InterPro" id="IPR036770">
    <property type="entry name" value="Ankyrin_rpt-contain_sf"/>
</dbReference>
<evidence type="ECO:0000256" key="2">
    <source>
        <dbReference type="ARBA" id="ARBA00022737"/>
    </source>
</evidence>
<dbReference type="Gene3D" id="1.25.40.20">
    <property type="entry name" value="Ankyrin repeat-containing domain"/>
    <property type="match status" value="4"/>
</dbReference>
<keyword evidence="4" id="KW-0862">Zinc</keyword>
<organism evidence="11 12">
    <name type="scientific">Chrysochromulina tobinii</name>
    <dbReference type="NCBI Taxonomy" id="1460289"/>
    <lineage>
        <taxon>Eukaryota</taxon>
        <taxon>Haptista</taxon>
        <taxon>Haptophyta</taxon>
        <taxon>Prymnesiophyceae</taxon>
        <taxon>Prymnesiales</taxon>
        <taxon>Chrysochromulinaceae</taxon>
        <taxon>Chrysochromulina</taxon>
    </lineage>
</organism>
<dbReference type="PANTHER" id="PTHR24198:SF165">
    <property type="entry name" value="ANKYRIN REPEAT-CONTAINING PROTEIN-RELATED"/>
    <property type="match status" value="1"/>
</dbReference>
<gene>
    <name evidence="11" type="ORF">Ctob_006599</name>
</gene>
<feature type="region of interest" description="Disordered" evidence="8">
    <location>
        <begin position="1"/>
        <end position="143"/>
    </location>
</feature>
<dbReference type="AlphaFoldDB" id="A0A0M0JF31"/>
<feature type="compositionally biased region" description="Pro residues" evidence="8">
    <location>
        <begin position="80"/>
        <end position="92"/>
    </location>
</feature>
<feature type="repeat" description="ANK" evidence="6">
    <location>
        <begin position="660"/>
        <end position="692"/>
    </location>
</feature>
<dbReference type="Pfam" id="PF12796">
    <property type="entry name" value="Ank_2"/>
    <property type="match status" value="4"/>
</dbReference>
<feature type="compositionally biased region" description="Low complexity" evidence="8">
    <location>
        <begin position="32"/>
        <end position="49"/>
    </location>
</feature>
<feature type="compositionally biased region" description="Pro residues" evidence="8">
    <location>
        <begin position="120"/>
        <end position="137"/>
    </location>
</feature>
<comment type="caution">
    <text evidence="11">The sequence shown here is derived from an EMBL/GenBank/DDBJ whole genome shotgun (WGS) entry which is preliminary data.</text>
</comment>
<feature type="repeat" description="ANK" evidence="6">
    <location>
        <begin position="378"/>
        <end position="410"/>
    </location>
</feature>
<dbReference type="CDD" id="cd00065">
    <property type="entry name" value="FYVE_like_SF"/>
    <property type="match status" value="1"/>
</dbReference>
<dbReference type="GO" id="GO:0008270">
    <property type="term" value="F:zinc ion binding"/>
    <property type="evidence" value="ECO:0007669"/>
    <property type="project" value="UniProtKB-KW"/>
</dbReference>
<protein>
    <submittedName>
        <fullName evidence="11">Ankyrin-2 isoform 2</fullName>
    </submittedName>
</protein>
<accession>A0A0M0JF31</accession>
<dbReference type="InterPro" id="IPR000306">
    <property type="entry name" value="Znf_FYVE"/>
</dbReference>
<keyword evidence="5 6" id="KW-0040">ANK repeat</keyword>
<proteinExistence type="predicted"/>
<reference evidence="12" key="1">
    <citation type="journal article" date="2015" name="PLoS Genet.">
        <title>Genome Sequence and Transcriptome Analyses of Chrysochromulina tobin: Metabolic Tools for Enhanced Algal Fitness in the Prominent Order Prymnesiales (Haptophyceae).</title>
        <authorList>
            <person name="Hovde B.T."/>
            <person name="Deodato C.R."/>
            <person name="Hunsperger H.M."/>
            <person name="Ryken S.A."/>
            <person name="Yost W."/>
            <person name="Jha R.K."/>
            <person name="Patterson J."/>
            <person name="Monnat R.J. Jr."/>
            <person name="Barlow S.B."/>
            <person name="Starkenburg S.R."/>
            <person name="Cattolico R.A."/>
        </authorList>
    </citation>
    <scope>NUCLEOTIDE SEQUENCE</scope>
    <source>
        <strain evidence="12">CCMP291</strain>
    </source>
</reference>
<feature type="repeat" description="ANK" evidence="6">
    <location>
        <begin position="793"/>
        <end position="825"/>
    </location>
</feature>
<feature type="compositionally biased region" description="Pro residues" evidence="8">
    <location>
        <begin position="50"/>
        <end position="68"/>
    </location>
</feature>
<feature type="repeat" description="ANK" evidence="6">
    <location>
        <begin position="558"/>
        <end position="587"/>
    </location>
</feature>
<evidence type="ECO:0000256" key="6">
    <source>
        <dbReference type="PROSITE-ProRule" id="PRU00023"/>
    </source>
</evidence>
<feature type="repeat" description="ANK" evidence="6">
    <location>
        <begin position="525"/>
        <end position="557"/>
    </location>
</feature>
<keyword evidence="2" id="KW-0677">Repeat</keyword>
<dbReference type="InterPro" id="IPR002110">
    <property type="entry name" value="Ankyrin_rpt"/>
</dbReference>
<feature type="compositionally biased region" description="Polar residues" evidence="8">
    <location>
        <begin position="1"/>
        <end position="12"/>
    </location>
</feature>
<dbReference type="PROSITE" id="PS50178">
    <property type="entry name" value="ZF_FYVE"/>
    <property type="match status" value="1"/>
</dbReference>
<dbReference type="InterPro" id="IPR011333">
    <property type="entry name" value="SKP1/BTB/POZ_sf"/>
</dbReference>
<keyword evidence="12" id="KW-1185">Reference proteome</keyword>